<accession>A0A814TQ46</accession>
<comment type="caution">
    <text evidence="5">The sequence shown here is derived from an EMBL/GenBank/DDBJ whole genome shotgun (WGS) entry which is preliminary data.</text>
</comment>
<name>A0A814TQ46_ADIRI</name>
<dbReference type="Gene3D" id="6.10.140.450">
    <property type="match status" value="1"/>
</dbReference>
<dbReference type="EMBL" id="CAJNOR010001555">
    <property type="protein sequence ID" value="CAF1163246.1"/>
    <property type="molecule type" value="Genomic_DNA"/>
</dbReference>
<evidence type="ECO:0000256" key="2">
    <source>
        <dbReference type="ARBA" id="ARBA00022741"/>
    </source>
</evidence>
<dbReference type="InterPro" id="IPR027417">
    <property type="entry name" value="P-loop_NTPase"/>
</dbReference>
<evidence type="ECO:0000313" key="6">
    <source>
        <dbReference type="Proteomes" id="UP000663828"/>
    </source>
</evidence>
<sequence>MCSIRIQQLLNNNIIVFLGAPLSGKGTQGTLLAKYLERSYVSTGDLFRNEVASNSALGQQMKAYMDAGELIPNELTTNFLTSKFHEPIYQKGMIVDGYPRNPSHLSILEDILLNLDREIFVAIYLDVPKCELDERRKRRGRPDDKADIGEHRYIVFQQETLPLVDLLESRNLLVRITCTNQSPDDIHQEILSRLIAFEQQKLNYLSPYQWLEVNLAMTNDADRAKVINEFRQRALDENEKQGRRTGITRRVVYLRTGNLRKYQEHVEIFEKFYGIEVIRVPPTFIDSSDDSNIDLLFREKIPNLVQLALITERSNLYRPGTNELSSLRHGVRAVNQATLTAVWFDTTTSEKMQAHFSHSISGRIDLSRRHLSVGIDPSVFGWDDIFIVDASGMSYQELMEAGIKHSARDMVISAFIKQRIHYKALLSLKFDPPSKAKRPIDFSLDVADHVAVNSTYNNPRVIDYGFLNLITHVLNKGIFFRSASNRRQVNYWSPGLNGGLPLTAKDDAIHEDTFMAHDFGHFAIPDLVFIGTNSILHRRAYIAWRMISEATTMALADMLLIDALAKSGVEYDFNKRRIYPLFCDLNIDLMDSNHRMDNLKRLIQANYRYCLRGDDSIYVRMLPQGENTPSLVEFKKKFAPFFVEDYRWTEHNYENMVTRSEELARWWSDVEPLRTLEHAEKIESIDSFIAQVRETHAYALNGDINDFIDAVFDVVYDKKVRPVLNVQAPILLDAPKRLYKAFTKWITAQLAITSKFHFLSESVHVRQEIISYMLNLSDGCMTMDDVNTIRSIFERYLRCLAEKSLISLDDEITYAELYPLFDPFYVNYDKASAQYEELTTISTRIFSLEDYRSKQLAQIAKHLSRQLTSNETLYTSTMLEMIEAGDGQILDGIFVTHPGVMILSQSALIHPLGTVTFLLSGISIETSLEFVAHHEAKVARLTSSKTNAMNIPLLRVQGEDTGQQRLFLSSTIAARTRFELLNEPRRRWGEHGNEIFNITHPACKVTAICYTMTLADFHKLFIGRMTQSGNEQEVIHVAQRMATLLHALYPTLIQSVDYYKTCGNKAKYMSKTSTLSSLSDDTVCDSITLVAKTRLTKAANQLLTKLNIPSNDDWQRLAEFRSRITYLSFPKSSPKKDDKNTYLDKIIHQHGHLSVLDACQVVLKLPEHCMKSNDNTDSIWKSFTFEYVAHGILLFATLKQIHQALLTFSPIDENNRDLIFLKTLVQ</sequence>
<dbReference type="Gene3D" id="3.40.50.300">
    <property type="entry name" value="P-loop containing nucleotide triphosphate hydrolases"/>
    <property type="match status" value="1"/>
</dbReference>
<evidence type="ECO:0000256" key="1">
    <source>
        <dbReference type="ARBA" id="ARBA00022679"/>
    </source>
</evidence>
<dbReference type="EMBL" id="CAJNOJ010000112">
    <property type="protein sequence ID" value="CAF1137003.1"/>
    <property type="molecule type" value="Genomic_DNA"/>
</dbReference>
<evidence type="ECO:0000313" key="5">
    <source>
        <dbReference type="EMBL" id="CAF1163246.1"/>
    </source>
</evidence>
<dbReference type="PANTHER" id="PTHR23359">
    <property type="entry name" value="NUCLEOTIDE KINASE"/>
    <property type="match status" value="1"/>
</dbReference>
<dbReference type="OrthoDB" id="439792at2759"/>
<keyword evidence="1" id="KW-0808">Transferase</keyword>
<dbReference type="HAMAP" id="MF_00235">
    <property type="entry name" value="Adenylate_kinase_Adk"/>
    <property type="match status" value="1"/>
</dbReference>
<dbReference type="GO" id="GO:0005524">
    <property type="term" value="F:ATP binding"/>
    <property type="evidence" value="ECO:0007669"/>
    <property type="project" value="InterPro"/>
</dbReference>
<reference evidence="5" key="1">
    <citation type="submission" date="2021-02" db="EMBL/GenBank/DDBJ databases">
        <authorList>
            <person name="Nowell W R."/>
        </authorList>
    </citation>
    <scope>NUCLEOTIDE SEQUENCE</scope>
</reference>
<organism evidence="5 6">
    <name type="scientific">Adineta ricciae</name>
    <name type="common">Rotifer</name>
    <dbReference type="NCBI Taxonomy" id="249248"/>
    <lineage>
        <taxon>Eukaryota</taxon>
        <taxon>Metazoa</taxon>
        <taxon>Spiralia</taxon>
        <taxon>Gnathifera</taxon>
        <taxon>Rotifera</taxon>
        <taxon>Eurotatoria</taxon>
        <taxon>Bdelloidea</taxon>
        <taxon>Adinetida</taxon>
        <taxon>Adinetidae</taxon>
        <taxon>Adineta</taxon>
    </lineage>
</organism>
<dbReference type="Pfam" id="PF00406">
    <property type="entry name" value="ADK"/>
    <property type="match status" value="1"/>
</dbReference>
<dbReference type="InterPro" id="IPR000850">
    <property type="entry name" value="Adenylat/UMP-CMP_kin"/>
</dbReference>
<evidence type="ECO:0000313" key="4">
    <source>
        <dbReference type="EMBL" id="CAF1137003.1"/>
    </source>
</evidence>
<dbReference type="Proteomes" id="UP000663852">
    <property type="component" value="Unassembled WGS sequence"/>
</dbReference>
<dbReference type="GO" id="GO:0006139">
    <property type="term" value="P:nucleobase-containing compound metabolic process"/>
    <property type="evidence" value="ECO:0007669"/>
    <property type="project" value="InterPro"/>
</dbReference>
<keyword evidence="6" id="KW-1185">Reference proteome</keyword>
<dbReference type="AlphaFoldDB" id="A0A814TQ46"/>
<dbReference type="Proteomes" id="UP000663828">
    <property type="component" value="Unassembled WGS sequence"/>
</dbReference>
<gene>
    <name evidence="4" type="ORF">EDS130_LOCUS21873</name>
    <name evidence="5" type="ORF">XAT740_LOCUS21604</name>
</gene>
<protein>
    <recommendedName>
        <fullName evidence="7">Adenylate kinase</fullName>
    </recommendedName>
</protein>
<evidence type="ECO:0008006" key="7">
    <source>
        <dbReference type="Google" id="ProtNLM"/>
    </source>
</evidence>
<proteinExistence type="inferred from homology"/>
<keyword evidence="3" id="KW-0418">Kinase</keyword>
<evidence type="ECO:0000256" key="3">
    <source>
        <dbReference type="ARBA" id="ARBA00022777"/>
    </source>
</evidence>
<dbReference type="PRINTS" id="PR00094">
    <property type="entry name" value="ADENYLTKNASE"/>
</dbReference>
<dbReference type="GO" id="GO:0019205">
    <property type="term" value="F:nucleobase-containing compound kinase activity"/>
    <property type="evidence" value="ECO:0007669"/>
    <property type="project" value="InterPro"/>
</dbReference>
<dbReference type="CDD" id="cd01428">
    <property type="entry name" value="ADK"/>
    <property type="match status" value="1"/>
</dbReference>
<keyword evidence="2" id="KW-0547">Nucleotide-binding</keyword>
<dbReference type="SUPFAM" id="SSF52540">
    <property type="entry name" value="P-loop containing nucleoside triphosphate hydrolases"/>
    <property type="match status" value="1"/>
</dbReference>